<name>A0A1A9KC24_9PSED</name>
<dbReference type="Gene3D" id="1.10.10.2520">
    <property type="entry name" value="Cell wall hydrolase SleB, domain 1"/>
    <property type="match status" value="1"/>
</dbReference>
<dbReference type="GO" id="GO:0016787">
    <property type="term" value="F:hydrolase activity"/>
    <property type="evidence" value="ECO:0007669"/>
    <property type="project" value="UniProtKB-KW"/>
</dbReference>
<evidence type="ECO:0000313" key="3">
    <source>
        <dbReference type="EMBL" id="ANI15082.1"/>
    </source>
</evidence>
<evidence type="ECO:0000256" key="1">
    <source>
        <dbReference type="SAM" id="SignalP"/>
    </source>
</evidence>
<sequence>MRWTVRVACIVALLFGALAFAGPLGQKVAVAENKAEVLEEQAAEQGATGTAAQVRPITRSEARAVDPAGEAPLDDAITCLARSVYWEAKGASRGDMEAVANVVMNRVASKDFPDTVCAVVKQGSESRSCQFSWWCDGRPDQVVEEKRYDLARDIARKALNRQLPDRTDGALYFHDRHVRPSWARTYLRTARTEHFLFYKPRLGGEPIARSGAGRRP</sequence>
<feature type="signal peptide" evidence="1">
    <location>
        <begin position="1"/>
        <end position="21"/>
    </location>
</feature>
<dbReference type="InterPro" id="IPR042047">
    <property type="entry name" value="SleB_dom1"/>
</dbReference>
<feature type="chain" id="PRO_5008391602" evidence="1">
    <location>
        <begin position="22"/>
        <end position="216"/>
    </location>
</feature>
<reference evidence="3 4" key="1">
    <citation type="submission" date="2016-05" db="EMBL/GenBank/DDBJ databases">
        <title>Genome Sequence of Pseudomonas citronellolis Strain SJTE-3, an Estrogens and Persistent Organic Pollutants degradation strain.</title>
        <authorList>
            <person name="Liang R."/>
        </authorList>
    </citation>
    <scope>NUCLEOTIDE SEQUENCE [LARGE SCALE GENOMIC DNA]</scope>
    <source>
        <strain evidence="3 4">SJTE-3</strain>
    </source>
</reference>
<dbReference type="RefSeq" id="WP_064583032.1">
    <property type="nucleotide sequence ID" value="NZ_CP015878.1"/>
</dbReference>
<proteinExistence type="predicted"/>
<dbReference type="Pfam" id="PF07486">
    <property type="entry name" value="Hydrolase_2"/>
    <property type="match status" value="1"/>
</dbReference>
<dbReference type="Proteomes" id="UP000077748">
    <property type="component" value="Chromosome"/>
</dbReference>
<dbReference type="EMBL" id="CP015878">
    <property type="protein sequence ID" value="ANI15082.1"/>
    <property type="molecule type" value="Genomic_DNA"/>
</dbReference>
<feature type="domain" description="Cell wall hydrolase SleB" evidence="2">
    <location>
        <begin position="94"/>
        <end position="198"/>
    </location>
</feature>
<keyword evidence="1" id="KW-0732">Signal</keyword>
<evidence type="ECO:0000313" key="4">
    <source>
        <dbReference type="Proteomes" id="UP000077748"/>
    </source>
</evidence>
<protein>
    <submittedName>
        <fullName evidence="3">Hydrolase</fullName>
    </submittedName>
</protein>
<gene>
    <name evidence="3" type="ORF">A9C11_14265</name>
</gene>
<evidence type="ECO:0000259" key="2">
    <source>
        <dbReference type="Pfam" id="PF07486"/>
    </source>
</evidence>
<dbReference type="InterPro" id="IPR011105">
    <property type="entry name" value="Cell_wall_hydrolase_SleB"/>
</dbReference>
<keyword evidence="3" id="KW-0378">Hydrolase</keyword>
<accession>A0A1A9KC24</accession>
<dbReference type="AlphaFoldDB" id="A0A1A9KC24"/>
<organism evidence="3 4">
    <name type="scientific">Pseudomonas citronellolis</name>
    <dbReference type="NCBI Taxonomy" id="53408"/>
    <lineage>
        <taxon>Bacteria</taxon>
        <taxon>Pseudomonadati</taxon>
        <taxon>Pseudomonadota</taxon>
        <taxon>Gammaproteobacteria</taxon>
        <taxon>Pseudomonadales</taxon>
        <taxon>Pseudomonadaceae</taxon>
        <taxon>Pseudomonas</taxon>
    </lineage>
</organism>